<keyword evidence="2" id="KW-1133">Transmembrane helix</keyword>
<keyword evidence="2" id="KW-0812">Transmembrane</keyword>
<name>A0ABU1HST1_9MICO</name>
<dbReference type="Gene3D" id="2.60.40.1120">
    <property type="entry name" value="Carboxypeptidase-like, regulatory domain"/>
    <property type="match status" value="3"/>
</dbReference>
<feature type="region of interest" description="Disordered" evidence="1">
    <location>
        <begin position="440"/>
        <end position="461"/>
    </location>
</feature>
<reference evidence="4 5" key="1">
    <citation type="submission" date="2023-08" db="EMBL/GenBank/DDBJ databases">
        <title>Functional and genomic diversity of the sorghum phyllosphere microbiome.</title>
        <authorList>
            <person name="Shade A."/>
        </authorList>
    </citation>
    <scope>NUCLEOTIDE SEQUENCE [LARGE SCALE GENOMIC DNA]</scope>
    <source>
        <strain evidence="4 5">SORGH_AS_0445</strain>
    </source>
</reference>
<feature type="transmembrane region" description="Helical" evidence="2">
    <location>
        <begin position="570"/>
        <end position="589"/>
    </location>
</feature>
<protein>
    <recommendedName>
        <fullName evidence="6">Alpha-amylase</fullName>
    </recommendedName>
</protein>
<evidence type="ECO:0000256" key="3">
    <source>
        <dbReference type="SAM" id="SignalP"/>
    </source>
</evidence>
<dbReference type="SUPFAM" id="SSF49478">
    <property type="entry name" value="Cna protein B-type domain"/>
    <property type="match status" value="1"/>
</dbReference>
<dbReference type="InterPro" id="IPR013784">
    <property type="entry name" value="Carb-bd-like_fold"/>
</dbReference>
<organism evidence="4 5">
    <name type="scientific">Microbacterium foliorum</name>
    <dbReference type="NCBI Taxonomy" id="104336"/>
    <lineage>
        <taxon>Bacteria</taxon>
        <taxon>Bacillati</taxon>
        <taxon>Actinomycetota</taxon>
        <taxon>Actinomycetes</taxon>
        <taxon>Micrococcales</taxon>
        <taxon>Microbacteriaceae</taxon>
        <taxon>Microbacterium</taxon>
    </lineage>
</organism>
<feature type="signal peptide" evidence="3">
    <location>
        <begin position="1"/>
        <end position="30"/>
    </location>
</feature>
<keyword evidence="3" id="KW-0732">Signal</keyword>
<dbReference type="Pfam" id="PF13620">
    <property type="entry name" value="CarboxypepD_reg"/>
    <property type="match status" value="2"/>
</dbReference>
<evidence type="ECO:0000313" key="4">
    <source>
        <dbReference type="EMBL" id="MDR6143106.1"/>
    </source>
</evidence>
<evidence type="ECO:0000256" key="2">
    <source>
        <dbReference type="SAM" id="Phobius"/>
    </source>
</evidence>
<keyword evidence="2" id="KW-0472">Membrane</keyword>
<comment type="caution">
    <text evidence="4">The sequence shown here is derived from an EMBL/GenBank/DDBJ whole genome shotgun (WGS) entry which is preliminary data.</text>
</comment>
<evidence type="ECO:0000256" key="1">
    <source>
        <dbReference type="SAM" id="MobiDB-lite"/>
    </source>
</evidence>
<dbReference type="SUPFAM" id="SSF49464">
    <property type="entry name" value="Carboxypeptidase regulatory domain-like"/>
    <property type="match status" value="1"/>
</dbReference>
<feature type="chain" id="PRO_5045685054" description="Alpha-amylase" evidence="3">
    <location>
        <begin position="31"/>
        <end position="596"/>
    </location>
</feature>
<dbReference type="RefSeq" id="WP_309691713.1">
    <property type="nucleotide sequence ID" value="NZ_JAVIZQ010000001.1"/>
</dbReference>
<dbReference type="InterPro" id="IPR008969">
    <property type="entry name" value="CarboxyPept-like_regulatory"/>
</dbReference>
<proteinExistence type="predicted"/>
<accession>A0ABU1HST1</accession>
<keyword evidence="5" id="KW-1185">Reference proteome</keyword>
<sequence>MVRRRATMRAVLGRVVAFALAFGVLTAAGAAEISYAGGVDTAASSVASAGSISGTVTSSDGSPLSGITVAATFQEGWDPWLRTVTDEAGEYTLVGLREGTYVITFFAEGTDFLREHWDDAATRADATPVVVATGAQVTGIDAAMATGSVIEGVVTRAEDGAPIVDFPVLVFDESGMIAARVFTNASGEYRASPLRAGSYRVRFDAPLDLATEYWHNAYEWDTAAIITLGDQQTATQVNAALDPISYISGTVTKAVDGSPVEARIGVTRADGFTRSANAAADGSYRIAVPPGAYLVDFLSLDPEILDEYWEDARDQETATPVVVGPGADVTGIDAKLDSAGIITGVVTMASSEEREVEVEAWIGDERVSWVPVDLETGSYTLYLPSGTYILRATAYFYNLSPTRAKPQYYDGVATADLATPVTAVPAATIDGVDFTLVPFVPPGPEPEPEPEPSPVPAPSPTLTLSAGSVLAGSDIDVAGAGFVPGQPISFELRSGPVALGSLTADASGTLTGSFRVPSGTAAGMYTLAALNPQSTVVASAALQVAAVPGDSATGAVTGTDEPLANSGADLPAFTLMMASGLLLAGVLLMRRRRSHS</sequence>
<dbReference type="EMBL" id="JAVIZQ010000001">
    <property type="protein sequence ID" value="MDR6143106.1"/>
    <property type="molecule type" value="Genomic_DNA"/>
</dbReference>
<dbReference type="SUPFAM" id="SSF49452">
    <property type="entry name" value="Starch-binding domain-like"/>
    <property type="match status" value="1"/>
</dbReference>
<evidence type="ECO:0000313" key="5">
    <source>
        <dbReference type="Proteomes" id="UP001249291"/>
    </source>
</evidence>
<gene>
    <name evidence="4" type="ORF">QE375_002660</name>
</gene>
<evidence type="ECO:0008006" key="6">
    <source>
        <dbReference type="Google" id="ProtNLM"/>
    </source>
</evidence>
<dbReference type="Proteomes" id="UP001249291">
    <property type="component" value="Unassembled WGS sequence"/>
</dbReference>
<feature type="compositionally biased region" description="Pro residues" evidence="1">
    <location>
        <begin position="440"/>
        <end position="459"/>
    </location>
</feature>